<dbReference type="AlphaFoldDB" id="T0FAK5"/>
<proteinExistence type="predicted"/>
<reference evidence="1 2" key="1">
    <citation type="submission" date="2013-05" db="EMBL/GenBank/DDBJ databases">
        <authorList>
            <person name="Harkins D.M."/>
            <person name="Durkin A.S."/>
            <person name="Brinkac L.M."/>
            <person name="Haft D.H."/>
            <person name="Selengut J.D."/>
            <person name="Sanka R."/>
            <person name="DePew J."/>
            <person name="Purushe J."/>
            <person name="Hartskeerl R.A."/>
            <person name="Ahmed A."/>
            <person name="van der Linden H."/>
            <person name="Goris M.G.A."/>
            <person name="Vinetz J.M."/>
            <person name="Sutton G.G."/>
            <person name="Nierman W.C."/>
            <person name="Fouts D.E."/>
        </authorList>
    </citation>
    <scope>NUCLEOTIDE SEQUENCE [LARGE SCALE GENOMIC DNA]</scope>
    <source>
        <strain evidence="1 2">CZ214</strain>
    </source>
</reference>
<sequence length="40" mass="4775">MFGQDILVLKQIKFAGSQFKEKIRLLKMKVEKQNLHLLIF</sequence>
<evidence type="ECO:0000313" key="2">
    <source>
        <dbReference type="Proteomes" id="UP000015442"/>
    </source>
</evidence>
<name>T0FAK5_9LEPT</name>
<accession>T0FAK5</accession>
<gene>
    <name evidence="1" type="ORF">LEP1GSC059_4152</name>
</gene>
<protein>
    <submittedName>
        <fullName evidence="1">Uncharacterized protein</fullName>
    </submittedName>
</protein>
<dbReference type="EMBL" id="AKWY02000033">
    <property type="protein sequence ID" value="EQA70163.1"/>
    <property type="molecule type" value="Genomic_DNA"/>
</dbReference>
<dbReference type="Proteomes" id="UP000015442">
    <property type="component" value="Unassembled WGS sequence"/>
</dbReference>
<comment type="caution">
    <text evidence="1">The sequence shown here is derived from an EMBL/GenBank/DDBJ whole genome shotgun (WGS) entry which is preliminary data.</text>
</comment>
<evidence type="ECO:0000313" key="1">
    <source>
        <dbReference type="EMBL" id="EQA70163.1"/>
    </source>
</evidence>
<organism evidence="1 2">
    <name type="scientific">Leptospira noguchii serovar Panama str. CZ214</name>
    <dbReference type="NCBI Taxonomy" id="1001595"/>
    <lineage>
        <taxon>Bacteria</taxon>
        <taxon>Pseudomonadati</taxon>
        <taxon>Spirochaetota</taxon>
        <taxon>Spirochaetia</taxon>
        <taxon>Leptospirales</taxon>
        <taxon>Leptospiraceae</taxon>
        <taxon>Leptospira</taxon>
    </lineage>
</organism>